<evidence type="ECO:0000313" key="4">
    <source>
        <dbReference type="Proteomes" id="UP001454036"/>
    </source>
</evidence>
<sequence>MMGRKWFREVDDLEDPVFLDDDDEDDGNRGDVHVDTDAAREMRASYYHQGQQENKKICQRLIKFLSCVSDANEKTKAHKKFLEHSGDKDEVEATTGEEATTSHPTPTSPGICIEDYIIGDDDDDVMRQFLEGGGGGPKINWRTLIALTLSFILCYAFIFMLILWYSFVLSLL</sequence>
<name>A0AAV3QHH7_LITER</name>
<feature type="transmembrane region" description="Helical" evidence="2">
    <location>
        <begin position="144"/>
        <end position="167"/>
    </location>
</feature>
<evidence type="ECO:0000256" key="1">
    <source>
        <dbReference type="SAM" id="MobiDB-lite"/>
    </source>
</evidence>
<keyword evidence="2" id="KW-0472">Membrane</keyword>
<proteinExistence type="predicted"/>
<dbReference type="Proteomes" id="UP001454036">
    <property type="component" value="Unassembled WGS sequence"/>
</dbReference>
<dbReference type="AlphaFoldDB" id="A0AAV3QHH7"/>
<gene>
    <name evidence="3" type="ORF">LIER_19110</name>
</gene>
<feature type="region of interest" description="Disordered" evidence="1">
    <location>
        <begin position="86"/>
        <end position="106"/>
    </location>
</feature>
<dbReference type="EMBL" id="BAABME010004676">
    <property type="protein sequence ID" value="GAA0163179.1"/>
    <property type="molecule type" value="Genomic_DNA"/>
</dbReference>
<comment type="caution">
    <text evidence="3">The sequence shown here is derived from an EMBL/GenBank/DDBJ whole genome shotgun (WGS) entry which is preliminary data.</text>
</comment>
<keyword evidence="2" id="KW-0812">Transmembrane</keyword>
<organism evidence="3 4">
    <name type="scientific">Lithospermum erythrorhizon</name>
    <name type="common">Purple gromwell</name>
    <name type="synonym">Lithospermum officinale var. erythrorhizon</name>
    <dbReference type="NCBI Taxonomy" id="34254"/>
    <lineage>
        <taxon>Eukaryota</taxon>
        <taxon>Viridiplantae</taxon>
        <taxon>Streptophyta</taxon>
        <taxon>Embryophyta</taxon>
        <taxon>Tracheophyta</taxon>
        <taxon>Spermatophyta</taxon>
        <taxon>Magnoliopsida</taxon>
        <taxon>eudicotyledons</taxon>
        <taxon>Gunneridae</taxon>
        <taxon>Pentapetalae</taxon>
        <taxon>asterids</taxon>
        <taxon>lamiids</taxon>
        <taxon>Boraginales</taxon>
        <taxon>Boraginaceae</taxon>
        <taxon>Boraginoideae</taxon>
        <taxon>Lithospermeae</taxon>
        <taxon>Lithospermum</taxon>
    </lineage>
</organism>
<accession>A0AAV3QHH7</accession>
<evidence type="ECO:0000313" key="3">
    <source>
        <dbReference type="EMBL" id="GAA0163179.1"/>
    </source>
</evidence>
<protein>
    <submittedName>
        <fullName evidence="3">Uncharacterized protein</fullName>
    </submittedName>
</protein>
<evidence type="ECO:0000256" key="2">
    <source>
        <dbReference type="SAM" id="Phobius"/>
    </source>
</evidence>
<keyword evidence="4" id="KW-1185">Reference proteome</keyword>
<reference evidence="3 4" key="1">
    <citation type="submission" date="2024-01" db="EMBL/GenBank/DDBJ databases">
        <title>The complete chloroplast genome sequence of Lithospermum erythrorhizon: insights into the phylogenetic relationship among Boraginaceae species and the maternal lineages of purple gromwells.</title>
        <authorList>
            <person name="Okada T."/>
            <person name="Watanabe K."/>
        </authorList>
    </citation>
    <scope>NUCLEOTIDE SEQUENCE [LARGE SCALE GENOMIC DNA]</scope>
</reference>
<keyword evidence="2" id="KW-1133">Transmembrane helix</keyword>